<evidence type="ECO:0000256" key="2">
    <source>
        <dbReference type="ARBA" id="ARBA00022448"/>
    </source>
</evidence>
<dbReference type="GO" id="GO:0005886">
    <property type="term" value="C:plasma membrane"/>
    <property type="evidence" value="ECO:0007669"/>
    <property type="project" value="UniProtKB-SubCell"/>
</dbReference>
<feature type="transmembrane region" description="Helical" evidence="7">
    <location>
        <begin position="33"/>
        <end position="54"/>
    </location>
</feature>
<evidence type="ECO:0000256" key="1">
    <source>
        <dbReference type="ARBA" id="ARBA00004651"/>
    </source>
</evidence>
<dbReference type="AlphaFoldDB" id="A0A6M1TR48"/>
<feature type="transmembrane region" description="Helical" evidence="7">
    <location>
        <begin position="74"/>
        <end position="100"/>
    </location>
</feature>
<feature type="domain" description="ABC transmembrane type-1" evidence="8">
    <location>
        <begin position="371"/>
        <end position="562"/>
    </location>
</feature>
<comment type="similarity">
    <text evidence="7">Belongs to the binding-protein-dependent transport system permease family.</text>
</comment>
<evidence type="ECO:0000256" key="4">
    <source>
        <dbReference type="ARBA" id="ARBA00022692"/>
    </source>
</evidence>
<dbReference type="Pfam" id="PF00528">
    <property type="entry name" value="BPD_transp_1"/>
    <property type="match status" value="1"/>
</dbReference>
<dbReference type="Gene3D" id="1.10.3720.10">
    <property type="entry name" value="MetI-like"/>
    <property type="match status" value="2"/>
</dbReference>
<comment type="caution">
    <text evidence="9">The sequence shown here is derived from an EMBL/GenBank/DDBJ whole genome shotgun (WGS) entry which is preliminary data.</text>
</comment>
<feature type="transmembrane region" description="Helical" evidence="7">
    <location>
        <begin position="161"/>
        <end position="185"/>
    </location>
</feature>
<feature type="transmembrane region" description="Helical" evidence="7">
    <location>
        <begin position="407"/>
        <end position="426"/>
    </location>
</feature>
<dbReference type="PROSITE" id="PS50928">
    <property type="entry name" value="ABC_TM1"/>
    <property type="match status" value="2"/>
</dbReference>
<keyword evidence="10" id="KW-1185">Reference proteome</keyword>
<dbReference type="EMBL" id="JAALFE010000023">
    <property type="protein sequence ID" value="NGQ92779.1"/>
    <property type="molecule type" value="Genomic_DNA"/>
</dbReference>
<organism evidence="9 10">
    <name type="scientific">Paragemmobacter kunshanensis</name>
    <dbReference type="NCBI Taxonomy" id="2583234"/>
    <lineage>
        <taxon>Bacteria</taxon>
        <taxon>Pseudomonadati</taxon>
        <taxon>Pseudomonadota</taxon>
        <taxon>Alphaproteobacteria</taxon>
        <taxon>Rhodobacterales</taxon>
        <taxon>Paracoccaceae</taxon>
        <taxon>Paragemmobacter</taxon>
    </lineage>
</organism>
<protein>
    <submittedName>
        <fullName evidence="9">ABC transporter permease subunit</fullName>
    </submittedName>
</protein>
<feature type="transmembrane region" description="Helical" evidence="7">
    <location>
        <begin position="320"/>
        <end position="345"/>
    </location>
</feature>
<dbReference type="PANTHER" id="PTHR30183:SF6">
    <property type="entry name" value="INNER MEMBRANE ABC TRANSPORTER PERMEASE PROTEIN YNJC"/>
    <property type="match status" value="1"/>
</dbReference>
<evidence type="ECO:0000259" key="8">
    <source>
        <dbReference type="PROSITE" id="PS50928"/>
    </source>
</evidence>
<proteinExistence type="inferred from homology"/>
<keyword evidence="3" id="KW-1003">Cell membrane</keyword>
<dbReference type="GO" id="GO:0055085">
    <property type="term" value="P:transmembrane transport"/>
    <property type="evidence" value="ECO:0007669"/>
    <property type="project" value="InterPro"/>
</dbReference>
<keyword evidence="6 7" id="KW-0472">Membrane</keyword>
<evidence type="ECO:0000256" key="3">
    <source>
        <dbReference type="ARBA" id="ARBA00022475"/>
    </source>
</evidence>
<dbReference type="Proteomes" id="UP000474758">
    <property type="component" value="Unassembled WGS sequence"/>
</dbReference>
<evidence type="ECO:0000256" key="5">
    <source>
        <dbReference type="ARBA" id="ARBA00022989"/>
    </source>
</evidence>
<dbReference type="CDD" id="cd06261">
    <property type="entry name" value="TM_PBP2"/>
    <property type="match status" value="1"/>
</dbReference>
<comment type="subcellular location">
    <subcellularLocation>
        <location evidence="1 7">Cell membrane</location>
        <topology evidence="1 7">Multi-pass membrane protein</topology>
    </subcellularLocation>
</comment>
<dbReference type="InterPro" id="IPR000515">
    <property type="entry name" value="MetI-like"/>
</dbReference>
<keyword evidence="2 7" id="KW-0813">Transport</keyword>
<keyword evidence="4 7" id="KW-0812">Transmembrane</keyword>
<feature type="transmembrane region" description="Helical" evidence="7">
    <location>
        <begin position="269"/>
        <end position="289"/>
    </location>
</feature>
<gene>
    <name evidence="9" type="ORF">G5V65_17955</name>
</gene>
<feature type="transmembrane region" description="Helical" evidence="7">
    <location>
        <begin position="121"/>
        <end position="141"/>
    </location>
</feature>
<dbReference type="SUPFAM" id="SSF161098">
    <property type="entry name" value="MetI-like"/>
    <property type="match status" value="2"/>
</dbReference>
<dbReference type="InterPro" id="IPR035906">
    <property type="entry name" value="MetI-like_sf"/>
</dbReference>
<evidence type="ECO:0000256" key="7">
    <source>
        <dbReference type="RuleBase" id="RU363032"/>
    </source>
</evidence>
<accession>A0A6M1TR48</accession>
<evidence type="ECO:0000256" key="6">
    <source>
        <dbReference type="ARBA" id="ARBA00023136"/>
    </source>
</evidence>
<name>A0A6M1TR48_9RHOB</name>
<reference evidence="9 10" key="1">
    <citation type="submission" date="2020-02" db="EMBL/GenBank/DDBJ databases">
        <title>Rhodobacter translucens sp. nov., a novel bacterium isolated from activated sludge.</title>
        <authorList>
            <person name="Liu J."/>
        </authorList>
    </citation>
    <scope>NUCLEOTIDE SEQUENCE [LARGE SCALE GENOMIC DNA]</scope>
    <source>
        <strain evidence="9 10">HX-7-19</strain>
    </source>
</reference>
<sequence>MDDPHRTGLDRPLRGGAVRQAGRGSLLRLAPPLTLALMILPVLAGLAGTVIPAFRNAGAGVASLFAWPGLPRAAALSLGTGLASTLIALALTLLILAAFAGTPTFARIRRSLAPLLSVPHAAAALGLAFLIAPSGWIARLLSPEVTGWQSPPDLLILNDPWGLSLTLGLITKELPFLLLMALAALPQLDADRRLTTAASLGYGRIAGFTFTLLPDLYRQLRLPTYAVLAYGMTTVDMALILGPTLPPTLATQITLWMGEASLTMRDTAAAAALLQLALAISAITIWRITEILVQNLLVRAAFQAPRLPNLDRPAAAAARAASLVITGSLTLGLAGLALWSVAGLWQFPDAVPQSLTLRTWVSAAPALGQTTATTLAIAATATLAALILTLACLQAEATLNLTPTTRALTLLYLPLLIPQIAFLPGLQMLTLPLGIDGTPAAVAAIHLVFVLPYVFLSLSGPFRAWDSRIATAAATLGASETRIFWRLRLPMLAGPLLTSAAVGMAVSIGQYLPTLLIGGGRVETLTTEAVALSSGGNRRLIGAYAALQLLLPALAFGLAIAAPLLLWRNRRLMRGLA</sequence>
<feature type="transmembrane region" description="Helical" evidence="7">
    <location>
        <begin position="438"/>
        <end position="458"/>
    </location>
</feature>
<evidence type="ECO:0000313" key="9">
    <source>
        <dbReference type="EMBL" id="NGQ92779.1"/>
    </source>
</evidence>
<feature type="domain" description="ABC transmembrane type-1" evidence="8">
    <location>
        <begin position="74"/>
        <end position="286"/>
    </location>
</feature>
<evidence type="ECO:0000313" key="10">
    <source>
        <dbReference type="Proteomes" id="UP000474758"/>
    </source>
</evidence>
<dbReference type="PANTHER" id="PTHR30183">
    <property type="entry name" value="MOLYBDENUM TRANSPORT SYSTEM PERMEASE PROTEIN MODB"/>
    <property type="match status" value="1"/>
</dbReference>
<feature type="transmembrane region" description="Helical" evidence="7">
    <location>
        <begin position="227"/>
        <end position="249"/>
    </location>
</feature>
<keyword evidence="5 7" id="KW-1133">Transmembrane helix</keyword>
<feature type="transmembrane region" description="Helical" evidence="7">
    <location>
        <begin position="492"/>
        <end position="512"/>
    </location>
</feature>
<feature type="transmembrane region" description="Helical" evidence="7">
    <location>
        <begin position="541"/>
        <end position="567"/>
    </location>
</feature>
<feature type="transmembrane region" description="Helical" evidence="7">
    <location>
        <begin position="375"/>
        <end position="395"/>
    </location>
</feature>